<evidence type="ECO:0000256" key="1">
    <source>
        <dbReference type="ARBA" id="ARBA00004571"/>
    </source>
</evidence>
<dbReference type="InterPro" id="IPR010105">
    <property type="entry name" value="TonB_sidphr_rcpt"/>
</dbReference>
<dbReference type="Pfam" id="PF00593">
    <property type="entry name" value="TonB_dep_Rec_b-barrel"/>
    <property type="match status" value="1"/>
</dbReference>
<dbReference type="InterPro" id="IPR000531">
    <property type="entry name" value="Beta-barrel_TonB"/>
</dbReference>
<dbReference type="Pfam" id="PF07715">
    <property type="entry name" value="Plug"/>
    <property type="match status" value="1"/>
</dbReference>
<evidence type="ECO:0000256" key="3">
    <source>
        <dbReference type="ARBA" id="ARBA00022448"/>
    </source>
</evidence>
<accession>A0ABY3YKU3</accession>
<dbReference type="NCBIfam" id="TIGR01783">
    <property type="entry name" value="TonB-siderophor"/>
    <property type="match status" value="1"/>
</dbReference>
<dbReference type="InterPro" id="IPR036942">
    <property type="entry name" value="Beta-barrel_TonB_sf"/>
</dbReference>
<evidence type="ECO:0000256" key="11">
    <source>
        <dbReference type="ARBA" id="ARBA00023136"/>
    </source>
</evidence>
<evidence type="ECO:0000256" key="12">
    <source>
        <dbReference type="ARBA" id="ARBA00023170"/>
    </source>
</evidence>
<dbReference type="InterPro" id="IPR008969">
    <property type="entry name" value="CarboxyPept-like_regulatory"/>
</dbReference>
<evidence type="ECO:0000313" key="20">
    <source>
        <dbReference type="Proteomes" id="UP000829476"/>
    </source>
</evidence>
<gene>
    <name evidence="19" type="ORF">MQE36_14970</name>
</gene>
<evidence type="ECO:0000256" key="5">
    <source>
        <dbReference type="ARBA" id="ARBA00022496"/>
    </source>
</evidence>
<evidence type="ECO:0000256" key="2">
    <source>
        <dbReference type="ARBA" id="ARBA00009810"/>
    </source>
</evidence>
<keyword evidence="12 19" id="KW-0675">Receptor</keyword>
<evidence type="ECO:0000256" key="8">
    <source>
        <dbReference type="ARBA" id="ARBA00023004"/>
    </source>
</evidence>
<keyword evidence="5" id="KW-0410">Iron transport</keyword>
<evidence type="ECO:0000256" key="9">
    <source>
        <dbReference type="ARBA" id="ARBA00023065"/>
    </source>
</evidence>
<evidence type="ECO:0000259" key="17">
    <source>
        <dbReference type="Pfam" id="PF00593"/>
    </source>
</evidence>
<keyword evidence="9" id="KW-0406">Ion transport</keyword>
<organism evidence="19 20">
    <name type="scientific">Zhouia spongiae</name>
    <dbReference type="NCBI Taxonomy" id="2202721"/>
    <lineage>
        <taxon>Bacteria</taxon>
        <taxon>Pseudomonadati</taxon>
        <taxon>Bacteroidota</taxon>
        <taxon>Flavobacteriia</taxon>
        <taxon>Flavobacteriales</taxon>
        <taxon>Flavobacteriaceae</taxon>
        <taxon>Zhouia</taxon>
    </lineage>
</organism>
<feature type="chain" id="PRO_5045228160" evidence="16">
    <location>
        <begin position="20"/>
        <end position="778"/>
    </location>
</feature>
<sequence>MRLFFTLCTCIGFAFTAFSQSGNIKGKVITSSGEAIPYANVWLENTQKGDVTDQNGSFEIKSIKTGSYKLIVTSVGYRKSLKQIEIAAGTLNLPDIVLTETTESLGEVVVNGKGKNDFLIKKPSTSLRLTTETMKLPQNIQIVSDALLKSQNITNMMESVTRNVSGAMMIEHWGHFARINMRGFNLPAFRNGMNVQMPWGPLSQDVSMVEQIEFVKGPAGFMLSAGEPGGFYNVVTKKPTEERINELTLSVGSFNNYRFAFDSGGKLTSNGKLKYRLNAMYEDGESHIEYDESSRYSIVPSISYSISDKTVFTTELTYQNADLIVGSAYVFAPTDPGFEAVDRNFSSIDEGAPVSNIEEYSLTSNVTHRFNDKWNISAQHMYMKYNAEGASFWPRSVADNGDMIRGVSIWDALSTNQLAQIYMNGEFNTGNIRHKIMGGYDFRDLEYYADWNQGGAIDQTPFNIYNPVYGNAVWPEFDRSIPVKVRGAANLQGTKYNAFYVQDEIWMFDDKLRLTLAGRYTDADIFAYGDSSKESKFTPRVGISYDILPSLTVYGLFDQSFTPNYGISRTSQKFDPVEAQDIEAGIKKSFYNGRLKAGLTAYQITKDNILATDPEDVNFSVQVGQVRSKGFEFDLQGEITPELNVVLNYANTNVEVTEGNEFYVVGTRIAGHAKHMTNGWLNYNFKNESALNGFGVSLGYQYQIDRSSWAWNADNEALLPDYFRLDGGLSWQNDHLRVNVNVNNILNDYLYSGSAYSQYVYWQSEPGINGRITVAYRF</sequence>
<protein>
    <submittedName>
        <fullName evidence="19">TonB-dependent siderophore receptor</fullName>
    </submittedName>
</protein>
<proteinExistence type="inferred from homology"/>
<dbReference type="InterPro" id="IPR039426">
    <property type="entry name" value="TonB-dep_rcpt-like"/>
</dbReference>
<evidence type="ECO:0000256" key="13">
    <source>
        <dbReference type="ARBA" id="ARBA00023237"/>
    </source>
</evidence>
<name>A0ABY3YKU3_9FLAO</name>
<dbReference type="Proteomes" id="UP000829476">
    <property type="component" value="Chromosome"/>
</dbReference>
<evidence type="ECO:0000256" key="6">
    <source>
        <dbReference type="ARBA" id="ARBA00022692"/>
    </source>
</evidence>
<keyword evidence="10 15" id="KW-0798">TonB box</keyword>
<dbReference type="EMBL" id="CP094326">
    <property type="protein sequence ID" value="UNY98375.1"/>
    <property type="molecule type" value="Genomic_DNA"/>
</dbReference>
<dbReference type="Gene3D" id="2.60.40.1120">
    <property type="entry name" value="Carboxypeptidase-like, regulatory domain"/>
    <property type="match status" value="1"/>
</dbReference>
<comment type="subcellular location">
    <subcellularLocation>
        <location evidence="1 14">Cell outer membrane</location>
        <topology evidence="1 14">Multi-pass membrane protein</topology>
    </subcellularLocation>
</comment>
<dbReference type="PANTHER" id="PTHR32552:SF68">
    <property type="entry name" value="FERRICHROME OUTER MEMBRANE TRANSPORTER_PHAGE RECEPTOR"/>
    <property type="match status" value="1"/>
</dbReference>
<keyword evidence="13 14" id="KW-0998">Cell outer membrane</keyword>
<comment type="similarity">
    <text evidence="2 14 15">Belongs to the TonB-dependent receptor family.</text>
</comment>
<evidence type="ECO:0000313" key="19">
    <source>
        <dbReference type="EMBL" id="UNY98375.1"/>
    </source>
</evidence>
<evidence type="ECO:0000256" key="14">
    <source>
        <dbReference type="PROSITE-ProRule" id="PRU01360"/>
    </source>
</evidence>
<feature type="domain" description="TonB-dependent receptor-like beta-barrel" evidence="17">
    <location>
        <begin position="313"/>
        <end position="745"/>
    </location>
</feature>
<dbReference type="Gene3D" id="2.170.130.10">
    <property type="entry name" value="TonB-dependent receptor, plug domain"/>
    <property type="match status" value="1"/>
</dbReference>
<keyword evidence="3 14" id="KW-0813">Transport</keyword>
<keyword evidence="7 16" id="KW-0732">Signal</keyword>
<dbReference type="PROSITE" id="PS52016">
    <property type="entry name" value="TONB_DEPENDENT_REC_3"/>
    <property type="match status" value="1"/>
</dbReference>
<evidence type="ECO:0000256" key="10">
    <source>
        <dbReference type="ARBA" id="ARBA00023077"/>
    </source>
</evidence>
<keyword evidence="6 14" id="KW-0812">Transmembrane</keyword>
<evidence type="ECO:0000259" key="18">
    <source>
        <dbReference type="Pfam" id="PF07715"/>
    </source>
</evidence>
<dbReference type="CDD" id="cd01347">
    <property type="entry name" value="ligand_gated_channel"/>
    <property type="match status" value="1"/>
</dbReference>
<dbReference type="RefSeq" id="WP_242936782.1">
    <property type="nucleotide sequence ID" value="NZ_CP094326.1"/>
</dbReference>
<dbReference type="SUPFAM" id="SSF56935">
    <property type="entry name" value="Porins"/>
    <property type="match status" value="1"/>
</dbReference>
<keyword evidence="8" id="KW-0408">Iron</keyword>
<keyword evidence="20" id="KW-1185">Reference proteome</keyword>
<dbReference type="InterPro" id="IPR012910">
    <property type="entry name" value="Plug_dom"/>
</dbReference>
<reference evidence="19 20" key="1">
    <citation type="journal article" date="2018" name="Int. J. Syst. Evol. Microbiol.">
        <title>Zhouia spongiae sp. nov., isolated from a marine sponge.</title>
        <authorList>
            <person name="Zhuang L."/>
            <person name="Lin B."/>
            <person name="Qin F."/>
            <person name="Luo L."/>
        </authorList>
    </citation>
    <scope>NUCLEOTIDE SEQUENCE [LARGE SCALE GENOMIC DNA]</scope>
    <source>
        <strain evidence="19 20">HN-Y44</strain>
    </source>
</reference>
<feature type="domain" description="TonB-dependent receptor plug" evidence="18">
    <location>
        <begin position="134"/>
        <end position="230"/>
    </location>
</feature>
<dbReference type="InterPro" id="IPR037066">
    <property type="entry name" value="Plug_dom_sf"/>
</dbReference>
<keyword evidence="4 14" id="KW-1134">Transmembrane beta strand</keyword>
<evidence type="ECO:0000256" key="16">
    <source>
        <dbReference type="SAM" id="SignalP"/>
    </source>
</evidence>
<evidence type="ECO:0000256" key="7">
    <source>
        <dbReference type="ARBA" id="ARBA00022729"/>
    </source>
</evidence>
<evidence type="ECO:0000256" key="4">
    <source>
        <dbReference type="ARBA" id="ARBA00022452"/>
    </source>
</evidence>
<keyword evidence="11 14" id="KW-0472">Membrane</keyword>
<dbReference type="Gene3D" id="2.40.170.20">
    <property type="entry name" value="TonB-dependent receptor, beta-barrel domain"/>
    <property type="match status" value="1"/>
</dbReference>
<feature type="signal peptide" evidence="16">
    <location>
        <begin position="1"/>
        <end position="19"/>
    </location>
</feature>
<evidence type="ECO:0000256" key="15">
    <source>
        <dbReference type="RuleBase" id="RU003357"/>
    </source>
</evidence>
<dbReference type="Pfam" id="PF13715">
    <property type="entry name" value="CarbopepD_reg_2"/>
    <property type="match status" value="1"/>
</dbReference>
<dbReference type="SUPFAM" id="SSF49464">
    <property type="entry name" value="Carboxypeptidase regulatory domain-like"/>
    <property type="match status" value="1"/>
</dbReference>
<dbReference type="PANTHER" id="PTHR32552">
    <property type="entry name" value="FERRICHROME IRON RECEPTOR-RELATED"/>
    <property type="match status" value="1"/>
</dbReference>